<feature type="transmembrane region" description="Helical" evidence="2">
    <location>
        <begin position="49"/>
        <end position="70"/>
    </location>
</feature>
<organism evidence="3 4">
    <name type="scientific">Actinomyces viscosus C505</name>
    <dbReference type="NCBI Taxonomy" id="562973"/>
    <lineage>
        <taxon>Bacteria</taxon>
        <taxon>Bacillati</taxon>
        <taxon>Actinomycetota</taxon>
        <taxon>Actinomycetes</taxon>
        <taxon>Actinomycetales</taxon>
        <taxon>Actinomycetaceae</taxon>
        <taxon>Actinomyces</taxon>
    </lineage>
</organism>
<reference evidence="3 4" key="2">
    <citation type="submission" date="2011-10" db="EMBL/GenBank/DDBJ databases">
        <title>The Genome Sequence of Actinomyces viscosus C505.</title>
        <authorList>
            <consortium name="The Broad Institute Genome Sequencing Platform"/>
            <consortium name="The Broad Institute Genome Sequencing Center for Infectious Disease"/>
            <person name="Earl A."/>
            <person name="Ward D."/>
            <person name="Feldgarden M."/>
            <person name="Gevers D."/>
            <person name="Sibley C.D."/>
            <person name="Field T.R."/>
            <person name="Grinwis M."/>
            <person name="Eshaghurshan C.S."/>
            <person name="Surette M.G."/>
            <person name="Young S.K."/>
            <person name="Zeng Q."/>
            <person name="Gargeya S."/>
            <person name="Fitzgerald M."/>
            <person name="Haas B."/>
            <person name="Abouelleil A."/>
            <person name="Alvarado L."/>
            <person name="Arachchi H.M."/>
            <person name="Berlin A."/>
            <person name="Brown A."/>
            <person name="Chapman S.B."/>
            <person name="Chen Z."/>
            <person name="Dunbar C."/>
            <person name="Freedman E."/>
            <person name="Gearin G."/>
            <person name="Goldberg J."/>
            <person name="Griggs A."/>
            <person name="Gujja S."/>
            <person name="Heiman D."/>
            <person name="Howarth C."/>
            <person name="Larson L."/>
            <person name="Lui A."/>
            <person name="MacDonald P.J.P."/>
            <person name="Montmayeur A."/>
            <person name="Murphy C."/>
            <person name="Neiman D."/>
            <person name="Pearson M."/>
            <person name="Priest M."/>
            <person name="Roberts A."/>
            <person name="Saif S."/>
            <person name="Shea T."/>
            <person name="Shenoy N."/>
            <person name="Sisk P."/>
            <person name="Stolte C."/>
            <person name="Sykes S."/>
            <person name="Wortman J."/>
            <person name="Nusbaum C."/>
            <person name="Birren B."/>
        </authorList>
    </citation>
    <scope>NUCLEOTIDE SEQUENCE [LARGE SCALE GENOMIC DNA]</scope>
    <source>
        <strain evidence="3 4">C505</strain>
    </source>
</reference>
<keyword evidence="2" id="KW-0472">Membrane</keyword>
<comment type="caution">
    <text evidence="3">The sequence shown here is derived from an EMBL/GenBank/DDBJ whole genome shotgun (WGS) entry which is preliminary data.</text>
</comment>
<keyword evidence="2" id="KW-1133">Transmembrane helix</keyword>
<proteinExistence type="predicted"/>
<dbReference type="AlphaFoldDB" id="F2UYT0"/>
<name>F2UYT0_ACTVI</name>
<evidence type="ECO:0000313" key="3">
    <source>
        <dbReference type="EMBL" id="EGE37334.1"/>
    </source>
</evidence>
<gene>
    <name evidence="3" type="ORF">HMPREF0059_01599</name>
</gene>
<evidence type="ECO:0000256" key="1">
    <source>
        <dbReference type="SAM" id="MobiDB-lite"/>
    </source>
</evidence>
<dbReference type="HOGENOM" id="CLU_1902216_0_0_11"/>
<keyword evidence="2" id="KW-0812">Transmembrane</keyword>
<feature type="compositionally biased region" description="Low complexity" evidence="1">
    <location>
        <begin position="101"/>
        <end position="111"/>
    </location>
</feature>
<reference evidence="4" key="1">
    <citation type="submission" date="2010-02" db="EMBL/GenBank/DDBJ databases">
        <title>The Genome Sequence of Prevotella oris strain C735.</title>
        <authorList>
            <consortium name="The Broad Institute Genome Sequencing Platform"/>
            <person name="Ward D."/>
            <person name="Feldgarden M."/>
            <person name="Earl A."/>
            <person name="Young S.K."/>
            <person name="Zeng Q."/>
            <person name="Koehrsen M."/>
            <person name="Alvarado L."/>
            <person name="Berlin A."/>
            <person name="Bochicchio J."/>
            <person name="Borenstein D."/>
            <person name="Chapman S.B."/>
            <person name="Chen Z."/>
            <person name="Engels R."/>
            <person name="Freedman E."/>
            <person name="Gellesch M."/>
            <person name="Goldberg J."/>
            <person name="Griggs A."/>
            <person name="Gujja S."/>
            <person name="Heilman E."/>
            <person name="Heiman D."/>
            <person name="Hepburn T."/>
            <person name="Howarth C."/>
            <person name="Jen D."/>
            <person name="Larson L."/>
            <person name="Mehta T."/>
            <person name="Park D."/>
            <person name="Pearson M."/>
            <person name="Roberts A."/>
            <person name="Saif S."/>
            <person name="Shea T."/>
            <person name="Shenoy N."/>
            <person name="Sisk P."/>
            <person name="Stolte C."/>
            <person name="Sykes S."/>
            <person name="Thomson T."/>
            <person name="Walk T."/>
            <person name="White J."/>
            <person name="Yandava C."/>
            <person name="Sibley C.D."/>
            <person name="Field T.R."/>
            <person name="Grinwis M."/>
            <person name="Eshaghurshan C.S."/>
            <person name="Surette M.G."/>
            <person name="Haas B."/>
            <person name="Nusbaum C."/>
            <person name="Birren B."/>
        </authorList>
    </citation>
    <scope>NUCLEOTIDE SEQUENCE [LARGE SCALE GENOMIC DNA]</scope>
    <source>
        <strain evidence="4">C505</strain>
    </source>
</reference>
<accession>F2UYT0</accession>
<feature type="region of interest" description="Disordered" evidence="1">
    <location>
        <begin position="101"/>
        <end position="133"/>
    </location>
</feature>
<protein>
    <submittedName>
        <fullName evidence="3">Uncharacterized protein</fullName>
    </submittedName>
</protein>
<sequence>MVAGVQLFQGVVVLLFLLLGEVPFTPPIARRSVPKEVGESQPFVRFKRLLTSIWMITFSASGFVILGMVLTGTRDVVAQIVVIVLAGLIPMYIQRTLISRMSSPMRSARAPDSPRETTPDPGVEPPDRSPFAG</sequence>
<feature type="transmembrane region" description="Helical" evidence="2">
    <location>
        <begin position="6"/>
        <end position="29"/>
    </location>
</feature>
<feature type="transmembrane region" description="Helical" evidence="2">
    <location>
        <begin position="76"/>
        <end position="93"/>
    </location>
</feature>
<evidence type="ECO:0000256" key="2">
    <source>
        <dbReference type="SAM" id="Phobius"/>
    </source>
</evidence>
<evidence type="ECO:0000313" key="4">
    <source>
        <dbReference type="Proteomes" id="UP000004668"/>
    </source>
</evidence>
<dbReference type="EMBL" id="ACRE02000004">
    <property type="protein sequence ID" value="EGE37334.1"/>
    <property type="molecule type" value="Genomic_DNA"/>
</dbReference>
<dbReference type="Proteomes" id="UP000004668">
    <property type="component" value="Unassembled WGS sequence"/>
</dbReference>